<dbReference type="InterPro" id="IPR027417">
    <property type="entry name" value="P-loop_NTPase"/>
</dbReference>
<dbReference type="Pfam" id="PF00004">
    <property type="entry name" value="AAA"/>
    <property type="match status" value="1"/>
</dbReference>
<dbReference type="GO" id="GO:0016887">
    <property type="term" value="F:ATP hydrolysis activity"/>
    <property type="evidence" value="ECO:0007669"/>
    <property type="project" value="InterPro"/>
</dbReference>
<evidence type="ECO:0000256" key="2">
    <source>
        <dbReference type="ARBA" id="ARBA00022840"/>
    </source>
</evidence>
<dbReference type="InterPro" id="IPR003960">
    <property type="entry name" value="ATPase_AAA_CS"/>
</dbReference>
<keyword evidence="2 3" id="KW-0067">ATP-binding</keyword>
<comment type="similarity">
    <text evidence="3">Belongs to the AAA ATPase family.</text>
</comment>
<dbReference type="GO" id="GO:0005634">
    <property type="term" value="C:nucleus"/>
    <property type="evidence" value="ECO:0007669"/>
    <property type="project" value="TreeGrafter"/>
</dbReference>
<dbReference type="InterPro" id="IPR003959">
    <property type="entry name" value="ATPase_AAA_core"/>
</dbReference>
<dbReference type="GO" id="GO:0007131">
    <property type="term" value="P:reciprocal meiotic recombination"/>
    <property type="evidence" value="ECO:0007669"/>
    <property type="project" value="TreeGrafter"/>
</dbReference>
<dbReference type="Gene3D" id="3.40.50.300">
    <property type="entry name" value="P-loop containing nucleotide triphosphate hydrolases"/>
    <property type="match status" value="1"/>
</dbReference>
<dbReference type="OrthoDB" id="5925at2759"/>
<evidence type="ECO:0000256" key="4">
    <source>
        <dbReference type="SAM" id="MobiDB-lite"/>
    </source>
</evidence>
<feature type="region of interest" description="Disordered" evidence="4">
    <location>
        <begin position="117"/>
        <end position="142"/>
    </location>
</feature>
<keyword evidence="1 3" id="KW-0547">Nucleotide-binding</keyword>
<evidence type="ECO:0000256" key="3">
    <source>
        <dbReference type="RuleBase" id="RU003651"/>
    </source>
</evidence>
<dbReference type="PANTHER" id="PTHR45991:SF1">
    <property type="entry name" value="PACHYTENE CHECKPOINT PROTEIN 2 HOMOLOG"/>
    <property type="match status" value="1"/>
</dbReference>
<evidence type="ECO:0000313" key="6">
    <source>
        <dbReference type="EMBL" id="EAU35333.1"/>
    </source>
</evidence>
<dbReference type="PROSITE" id="PS00674">
    <property type="entry name" value="AAA"/>
    <property type="match status" value="1"/>
</dbReference>
<dbReference type="GO" id="GO:0005694">
    <property type="term" value="C:chromosome"/>
    <property type="evidence" value="ECO:0007669"/>
    <property type="project" value="TreeGrafter"/>
</dbReference>
<dbReference type="RefSeq" id="XP_001214064.1">
    <property type="nucleotide sequence ID" value="XM_001214064.1"/>
</dbReference>
<evidence type="ECO:0000313" key="7">
    <source>
        <dbReference type="Proteomes" id="UP000007963"/>
    </source>
</evidence>
<dbReference type="Pfam" id="PF23563">
    <property type="entry name" value="TRIP13_N"/>
    <property type="match status" value="1"/>
</dbReference>
<gene>
    <name evidence="6" type="ORF">ATEG_04886</name>
</gene>
<dbReference type="PANTHER" id="PTHR45991">
    <property type="entry name" value="PACHYTENE CHECKPOINT PROTEIN 2"/>
    <property type="match status" value="1"/>
</dbReference>
<reference evidence="7" key="1">
    <citation type="submission" date="2005-09" db="EMBL/GenBank/DDBJ databases">
        <title>Annotation of the Aspergillus terreus NIH2624 genome.</title>
        <authorList>
            <person name="Birren B.W."/>
            <person name="Lander E.S."/>
            <person name="Galagan J.E."/>
            <person name="Nusbaum C."/>
            <person name="Devon K."/>
            <person name="Henn M."/>
            <person name="Ma L.-J."/>
            <person name="Jaffe D.B."/>
            <person name="Butler J."/>
            <person name="Alvarez P."/>
            <person name="Gnerre S."/>
            <person name="Grabherr M."/>
            <person name="Kleber M."/>
            <person name="Mauceli E.W."/>
            <person name="Brockman W."/>
            <person name="Rounsley S."/>
            <person name="Young S.K."/>
            <person name="LaButti K."/>
            <person name="Pushparaj V."/>
            <person name="DeCaprio D."/>
            <person name="Crawford M."/>
            <person name="Koehrsen M."/>
            <person name="Engels R."/>
            <person name="Montgomery P."/>
            <person name="Pearson M."/>
            <person name="Howarth C."/>
            <person name="Larson L."/>
            <person name="Luoma S."/>
            <person name="White J."/>
            <person name="Alvarado L."/>
            <person name="Kodira C.D."/>
            <person name="Zeng Q."/>
            <person name="Oleary S."/>
            <person name="Yandava C."/>
            <person name="Denning D.W."/>
            <person name="Nierman W.C."/>
            <person name="Milne T."/>
            <person name="Madden K."/>
        </authorList>
    </citation>
    <scope>NUCLEOTIDE SEQUENCE [LARGE SCALE GENOMIC DNA]</scope>
    <source>
        <strain evidence="7">NIH 2624 / FGSC A1156</strain>
    </source>
</reference>
<dbReference type="InterPro" id="IPR044539">
    <property type="entry name" value="Pch2-like"/>
</dbReference>
<evidence type="ECO:0000259" key="5">
    <source>
        <dbReference type="Pfam" id="PF00004"/>
    </source>
</evidence>
<protein>
    <recommendedName>
        <fullName evidence="5">ATPase AAA-type core domain-containing protein</fullName>
    </recommendedName>
</protein>
<dbReference type="GO" id="GO:0051598">
    <property type="term" value="P:meiotic recombination checkpoint signaling"/>
    <property type="evidence" value="ECO:0007669"/>
    <property type="project" value="TreeGrafter"/>
</dbReference>
<dbReference type="GO" id="GO:0005524">
    <property type="term" value="F:ATP binding"/>
    <property type="evidence" value="ECO:0007669"/>
    <property type="project" value="UniProtKB-KW"/>
</dbReference>
<organism evidence="6 7">
    <name type="scientific">Aspergillus terreus (strain NIH 2624 / FGSC A1156)</name>
    <dbReference type="NCBI Taxonomy" id="341663"/>
    <lineage>
        <taxon>Eukaryota</taxon>
        <taxon>Fungi</taxon>
        <taxon>Dikarya</taxon>
        <taxon>Ascomycota</taxon>
        <taxon>Pezizomycotina</taxon>
        <taxon>Eurotiomycetes</taxon>
        <taxon>Eurotiomycetidae</taxon>
        <taxon>Eurotiales</taxon>
        <taxon>Aspergillaceae</taxon>
        <taxon>Aspergillus</taxon>
        <taxon>Aspergillus subgen. Circumdati</taxon>
    </lineage>
</organism>
<dbReference type="GeneID" id="4320014"/>
<name>Q0CN48_ASPTN</name>
<feature type="region of interest" description="Disordered" evidence="4">
    <location>
        <begin position="172"/>
        <end position="191"/>
    </location>
</feature>
<dbReference type="SUPFAM" id="SSF52540">
    <property type="entry name" value="P-loop containing nucleoside triphosphate hydrolases"/>
    <property type="match status" value="1"/>
</dbReference>
<evidence type="ECO:0000256" key="1">
    <source>
        <dbReference type="ARBA" id="ARBA00022741"/>
    </source>
</evidence>
<dbReference type="VEuPathDB" id="FungiDB:ATEG_04886"/>
<dbReference type="AlphaFoldDB" id="Q0CN48"/>
<dbReference type="eggNOG" id="KOG0744">
    <property type="taxonomic scope" value="Eukaryota"/>
</dbReference>
<sequence length="414" mass="46258">MEVAQLPVLHVEARIKSSRDGIIVRTDLIRDEITKWIVDRFVVLSLGQEINFFGRLHGPVDSYDITIDCFAEGLKEPHAQAIESIIVTECVGGNIESGAYRLPQVELDVQAYQLRTASEQEGSQPTQQLEESTDAEEDSTKGRVLMLPNKELDGLWESLVLFAQPKQMDHQLEQTNSSMGPSGDRKDQSMSSRGLSQKLAIRLGKHYPKSKLIEINAPALASKFFGESSKLVAKAFENTEALLEEEDDTFVCVFVDEVETLAAPRDRALSGNEPFDAVRAVNALLTGLDRLRCHSNVVTLCTSNIVTALDQAFLDRVDIKQYIPHLSNRAIYGIYKECLEELSRHGIIRGVTFDVVQVDPTDPQTALQYVEQCAESLELPTFEEMHLNYQTFPHAVPRQLADVALDSVVRICTR</sequence>
<dbReference type="HOGENOM" id="CLU_028208_1_0_1"/>
<feature type="compositionally biased region" description="Polar residues" evidence="4">
    <location>
        <begin position="117"/>
        <end position="130"/>
    </location>
</feature>
<dbReference type="STRING" id="341663.Q0CN48"/>
<accession>Q0CN48</accession>
<dbReference type="Proteomes" id="UP000007963">
    <property type="component" value="Unassembled WGS sequence"/>
</dbReference>
<dbReference type="EMBL" id="CH476599">
    <property type="protein sequence ID" value="EAU35333.1"/>
    <property type="molecule type" value="Genomic_DNA"/>
</dbReference>
<dbReference type="OMA" id="WEGLWES"/>
<proteinExistence type="inferred from homology"/>
<feature type="domain" description="ATPase AAA-type core" evidence="5">
    <location>
        <begin position="209"/>
        <end position="324"/>
    </location>
</feature>